<keyword evidence="7 20" id="KW-0732">Signal</keyword>
<keyword evidence="9" id="KW-0418">Kinase</keyword>
<keyword evidence="23" id="KW-1185">Reference proteome</keyword>
<evidence type="ECO:0000256" key="15">
    <source>
        <dbReference type="ARBA" id="ARBA00023180"/>
    </source>
</evidence>
<dbReference type="EC" id="2.7.11.1" evidence="2"/>
<name>A0AAD5CB19_AMBAR</name>
<keyword evidence="10 18" id="KW-0067">ATP-binding</keyword>
<dbReference type="GO" id="GO:0016020">
    <property type="term" value="C:membrane"/>
    <property type="evidence" value="ECO:0007669"/>
    <property type="project" value="UniProtKB-SubCell"/>
</dbReference>
<evidence type="ECO:0000256" key="9">
    <source>
        <dbReference type="ARBA" id="ARBA00022777"/>
    </source>
</evidence>
<evidence type="ECO:0000256" key="1">
    <source>
        <dbReference type="ARBA" id="ARBA00004479"/>
    </source>
</evidence>
<dbReference type="InterPro" id="IPR000719">
    <property type="entry name" value="Prot_kinase_dom"/>
</dbReference>
<evidence type="ECO:0000256" key="7">
    <source>
        <dbReference type="ARBA" id="ARBA00022729"/>
    </source>
</evidence>
<dbReference type="InterPro" id="IPR051343">
    <property type="entry name" value="G-type_lectin_kinases/EP1-like"/>
</dbReference>
<dbReference type="FunFam" id="3.30.200.20:FF:000059">
    <property type="entry name" value="S-receptor-like serine/threonine-protein kinase"/>
    <property type="match status" value="1"/>
</dbReference>
<dbReference type="EMBL" id="JAMZMK010008750">
    <property type="protein sequence ID" value="KAI7738693.1"/>
    <property type="molecule type" value="Genomic_DNA"/>
</dbReference>
<comment type="subcellular location">
    <subcellularLocation>
        <location evidence="1">Membrane</location>
        <topology evidence="1">Single-pass type I membrane protein</topology>
    </subcellularLocation>
</comment>
<keyword evidence="15" id="KW-0325">Glycoprotein</keyword>
<evidence type="ECO:0000256" key="13">
    <source>
        <dbReference type="ARBA" id="ARBA00023157"/>
    </source>
</evidence>
<keyword evidence="6 19" id="KW-0812">Transmembrane</keyword>
<evidence type="ECO:0000256" key="20">
    <source>
        <dbReference type="SAM" id="SignalP"/>
    </source>
</evidence>
<evidence type="ECO:0000256" key="17">
    <source>
        <dbReference type="ARBA" id="ARBA00048679"/>
    </source>
</evidence>
<feature type="binding site" evidence="18">
    <location>
        <position position="381"/>
    </location>
    <ligand>
        <name>ATP</name>
        <dbReference type="ChEBI" id="CHEBI:30616"/>
    </ligand>
</feature>
<keyword evidence="3" id="KW-0723">Serine/threonine-protein kinase</keyword>
<organism evidence="22 23">
    <name type="scientific">Ambrosia artemisiifolia</name>
    <name type="common">Common ragweed</name>
    <dbReference type="NCBI Taxonomy" id="4212"/>
    <lineage>
        <taxon>Eukaryota</taxon>
        <taxon>Viridiplantae</taxon>
        <taxon>Streptophyta</taxon>
        <taxon>Embryophyta</taxon>
        <taxon>Tracheophyta</taxon>
        <taxon>Spermatophyta</taxon>
        <taxon>Magnoliopsida</taxon>
        <taxon>eudicotyledons</taxon>
        <taxon>Gunneridae</taxon>
        <taxon>Pentapetalae</taxon>
        <taxon>asterids</taxon>
        <taxon>campanulids</taxon>
        <taxon>Asterales</taxon>
        <taxon>Asteraceae</taxon>
        <taxon>Asteroideae</taxon>
        <taxon>Heliantheae alliance</taxon>
        <taxon>Heliantheae</taxon>
        <taxon>Ambrosia</taxon>
    </lineage>
</organism>
<evidence type="ECO:0000256" key="19">
    <source>
        <dbReference type="SAM" id="Phobius"/>
    </source>
</evidence>
<evidence type="ECO:0000313" key="23">
    <source>
        <dbReference type="Proteomes" id="UP001206925"/>
    </source>
</evidence>
<feature type="signal peptide" evidence="20">
    <location>
        <begin position="1"/>
        <end position="20"/>
    </location>
</feature>
<dbReference type="Gene3D" id="2.90.10.10">
    <property type="entry name" value="Bulb-type lectin domain"/>
    <property type="match status" value="1"/>
</dbReference>
<dbReference type="InterPro" id="IPR036426">
    <property type="entry name" value="Bulb-type_lectin_dom_sf"/>
</dbReference>
<evidence type="ECO:0000256" key="10">
    <source>
        <dbReference type="ARBA" id="ARBA00022840"/>
    </source>
</evidence>
<dbReference type="CDD" id="cd01098">
    <property type="entry name" value="PAN_AP_plant"/>
    <property type="match status" value="1"/>
</dbReference>
<dbReference type="FunFam" id="1.10.510.10:FF:001023">
    <property type="entry name" value="Os07g0541700 protein"/>
    <property type="match status" value="1"/>
</dbReference>
<evidence type="ECO:0000256" key="4">
    <source>
        <dbReference type="ARBA" id="ARBA00022536"/>
    </source>
</evidence>
<feature type="transmembrane region" description="Helical" evidence="19">
    <location>
        <begin position="295"/>
        <end position="321"/>
    </location>
</feature>
<evidence type="ECO:0000259" key="21">
    <source>
        <dbReference type="PROSITE" id="PS50011"/>
    </source>
</evidence>
<comment type="catalytic activity">
    <reaction evidence="17">
        <text>L-seryl-[protein] + ATP = O-phospho-L-seryl-[protein] + ADP + H(+)</text>
        <dbReference type="Rhea" id="RHEA:17989"/>
        <dbReference type="Rhea" id="RHEA-COMP:9863"/>
        <dbReference type="Rhea" id="RHEA-COMP:11604"/>
        <dbReference type="ChEBI" id="CHEBI:15378"/>
        <dbReference type="ChEBI" id="CHEBI:29999"/>
        <dbReference type="ChEBI" id="CHEBI:30616"/>
        <dbReference type="ChEBI" id="CHEBI:83421"/>
        <dbReference type="ChEBI" id="CHEBI:456216"/>
        <dbReference type="EC" id="2.7.11.1"/>
    </reaction>
</comment>
<evidence type="ECO:0000256" key="11">
    <source>
        <dbReference type="ARBA" id="ARBA00022989"/>
    </source>
</evidence>
<evidence type="ECO:0000313" key="22">
    <source>
        <dbReference type="EMBL" id="KAI7738693.1"/>
    </source>
</evidence>
<comment type="catalytic activity">
    <reaction evidence="16">
        <text>L-threonyl-[protein] + ATP = O-phospho-L-threonyl-[protein] + ADP + H(+)</text>
        <dbReference type="Rhea" id="RHEA:46608"/>
        <dbReference type="Rhea" id="RHEA-COMP:11060"/>
        <dbReference type="Rhea" id="RHEA-COMP:11605"/>
        <dbReference type="ChEBI" id="CHEBI:15378"/>
        <dbReference type="ChEBI" id="CHEBI:30013"/>
        <dbReference type="ChEBI" id="CHEBI:30616"/>
        <dbReference type="ChEBI" id="CHEBI:61977"/>
        <dbReference type="ChEBI" id="CHEBI:456216"/>
        <dbReference type="EC" id="2.7.11.1"/>
    </reaction>
</comment>
<dbReference type="Gene3D" id="1.10.510.10">
    <property type="entry name" value="Transferase(Phosphotransferase) domain 1"/>
    <property type="match status" value="1"/>
</dbReference>
<dbReference type="GO" id="GO:0004674">
    <property type="term" value="F:protein serine/threonine kinase activity"/>
    <property type="evidence" value="ECO:0007669"/>
    <property type="project" value="UniProtKB-KW"/>
</dbReference>
<evidence type="ECO:0000256" key="5">
    <source>
        <dbReference type="ARBA" id="ARBA00022679"/>
    </source>
</evidence>
<dbReference type="AlphaFoldDB" id="A0AAD5CB19"/>
<evidence type="ECO:0000256" key="18">
    <source>
        <dbReference type="PROSITE-ProRule" id="PRU10141"/>
    </source>
</evidence>
<evidence type="ECO:0000256" key="2">
    <source>
        <dbReference type="ARBA" id="ARBA00012513"/>
    </source>
</evidence>
<evidence type="ECO:0000256" key="14">
    <source>
        <dbReference type="ARBA" id="ARBA00023170"/>
    </source>
</evidence>
<evidence type="ECO:0000256" key="8">
    <source>
        <dbReference type="ARBA" id="ARBA00022741"/>
    </source>
</evidence>
<accession>A0AAD5CB19</accession>
<dbReference type="Gene3D" id="3.30.200.20">
    <property type="entry name" value="Phosphorylase Kinase, domain 1"/>
    <property type="match status" value="1"/>
</dbReference>
<feature type="chain" id="PRO_5042119816" description="non-specific serine/threonine protein kinase" evidence="20">
    <location>
        <begin position="21"/>
        <end position="580"/>
    </location>
</feature>
<dbReference type="PROSITE" id="PS00107">
    <property type="entry name" value="PROTEIN_KINASE_ATP"/>
    <property type="match status" value="1"/>
</dbReference>
<keyword evidence="8 18" id="KW-0547">Nucleotide-binding</keyword>
<keyword evidence="13" id="KW-1015">Disulfide bond</keyword>
<dbReference type="SUPFAM" id="SSF56112">
    <property type="entry name" value="Protein kinase-like (PK-like)"/>
    <property type="match status" value="1"/>
</dbReference>
<sequence length="580" mass="65586">MARVLNFILLTTLVPFSIIAQQTNEKGSVPVGASLMAMDNGIPWLSPSGDFAFGFQRQKDSFLLSIWYDKISEKTVVWYPKDGPMVMERSKELNSKISETNFSRGRFQLVLLPDGNLLLIKRDIPSGILYNVYYRSGTRDDFNSTNTGIQLIFDETGYILDGNLTNCECPQGFSLLDPNDPNGDCKPDFTPNCEEGYDKNQFGLIELTNLDWPGFDYVRVQPTNEETCKTFCLQDCFCAVAIYRDETCWKKKLPLSNGKKDPSLVVKAFLKYRKEDLHDQPPYVSSTEKKTQRSLIVVILSTCVFVIFILSGVICAGFFLIHKKTTINHYLSSKLVDTNLPRFTYQELVEATGGFKDELGKGAFGTVYKGVIGVKTVAVKKLDRVFEDGEKEFKTEVNAIAKTHHKNLVQLLGYCDDGDQRLLVYEYMSNGTLASYLFGDMRPSWKLRSDVIVGIAKGLAYLHEECKCSTQVIHCDINPQNILLDDCYNAKISDFGLAKLLMMNQSRMSTGIRGTKGYVAPEWFRNTLVTAKVDVYSFGVLLLEMISCRKSVVINESDSKDVVEVLTDWAWDCYQEVFDY</sequence>
<protein>
    <recommendedName>
        <fullName evidence="2">non-specific serine/threonine protein kinase</fullName>
        <ecNumber evidence="2">2.7.11.1</ecNumber>
    </recommendedName>
</protein>
<comment type="caution">
    <text evidence="22">The sequence shown here is derived from an EMBL/GenBank/DDBJ whole genome shotgun (WGS) entry which is preliminary data.</text>
</comment>
<dbReference type="Proteomes" id="UP001206925">
    <property type="component" value="Unassembled WGS sequence"/>
</dbReference>
<dbReference type="InterPro" id="IPR017441">
    <property type="entry name" value="Protein_kinase_ATP_BS"/>
</dbReference>
<keyword evidence="4" id="KW-0245">EGF-like domain</keyword>
<evidence type="ECO:0000256" key="16">
    <source>
        <dbReference type="ARBA" id="ARBA00047899"/>
    </source>
</evidence>
<keyword evidence="11 19" id="KW-1133">Transmembrane helix</keyword>
<dbReference type="PANTHER" id="PTHR47976">
    <property type="entry name" value="G-TYPE LECTIN S-RECEPTOR-LIKE SERINE/THREONINE-PROTEIN KINASE SD2-5"/>
    <property type="match status" value="1"/>
</dbReference>
<evidence type="ECO:0000256" key="6">
    <source>
        <dbReference type="ARBA" id="ARBA00022692"/>
    </source>
</evidence>
<keyword evidence="12 19" id="KW-0472">Membrane</keyword>
<proteinExistence type="predicted"/>
<evidence type="ECO:0000256" key="12">
    <source>
        <dbReference type="ARBA" id="ARBA00023136"/>
    </source>
</evidence>
<dbReference type="PROSITE" id="PS50011">
    <property type="entry name" value="PROTEIN_KINASE_DOM"/>
    <property type="match status" value="1"/>
</dbReference>
<gene>
    <name evidence="22" type="ORF">M8C21_030795</name>
</gene>
<dbReference type="InterPro" id="IPR011009">
    <property type="entry name" value="Kinase-like_dom_sf"/>
</dbReference>
<reference evidence="22" key="1">
    <citation type="submission" date="2022-06" db="EMBL/GenBank/DDBJ databases">
        <title>Uncovering the hologenomic basis of an extraordinary plant invasion.</title>
        <authorList>
            <person name="Bieker V.C."/>
            <person name="Martin M.D."/>
            <person name="Gilbert T."/>
            <person name="Hodgins K."/>
            <person name="Battlay P."/>
            <person name="Petersen B."/>
            <person name="Wilson J."/>
        </authorList>
    </citation>
    <scope>NUCLEOTIDE SEQUENCE</scope>
    <source>
        <strain evidence="22">AA19_3_7</strain>
        <tissue evidence="22">Leaf</tissue>
    </source>
</reference>
<evidence type="ECO:0000256" key="3">
    <source>
        <dbReference type="ARBA" id="ARBA00022527"/>
    </source>
</evidence>
<feature type="domain" description="Protein kinase" evidence="21">
    <location>
        <begin position="353"/>
        <end position="580"/>
    </location>
</feature>
<dbReference type="PANTHER" id="PTHR47976:SF15">
    <property type="entry name" value="G-TYPE LECTIN S-RECEPTOR-LIKE SERINE_THREONINE-PROTEIN KINASE RLK1"/>
    <property type="match status" value="1"/>
</dbReference>
<dbReference type="Pfam" id="PF00069">
    <property type="entry name" value="Pkinase"/>
    <property type="match status" value="1"/>
</dbReference>
<dbReference type="GO" id="GO:0005524">
    <property type="term" value="F:ATP binding"/>
    <property type="evidence" value="ECO:0007669"/>
    <property type="project" value="UniProtKB-UniRule"/>
</dbReference>
<keyword evidence="5" id="KW-0808">Transferase</keyword>
<keyword evidence="14" id="KW-0675">Receptor</keyword>